<keyword evidence="1" id="KW-1133">Transmembrane helix</keyword>
<keyword evidence="1" id="KW-0812">Transmembrane</keyword>
<organism evidence="2">
    <name type="scientific">Lygus hesperus</name>
    <name type="common">Western plant bug</name>
    <dbReference type="NCBI Taxonomy" id="30085"/>
    <lineage>
        <taxon>Eukaryota</taxon>
        <taxon>Metazoa</taxon>
        <taxon>Ecdysozoa</taxon>
        <taxon>Arthropoda</taxon>
        <taxon>Hexapoda</taxon>
        <taxon>Insecta</taxon>
        <taxon>Pterygota</taxon>
        <taxon>Neoptera</taxon>
        <taxon>Paraneoptera</taxon>
        <taxon>Hemiptera</taxon>
        <taxon>Heteroptera</taxon>
        <taxon>Panheteroptera</taxon>
        <taxon>Cimicomorpha</taxon>
        <taxon>Miridae</taxon>
        <taxon>Mirini</taxon>
        <taxon>Lygus</taxon>
    </lineage>
</organism>
<name>A0A0A9WRW3_LYGHE</name>
<evidence type="ECO:0000313" key="2">
    <source>
        <dbReference type="EMBL" id="JAG11187.1"/>
    </source>
</evidence>
<dbReference type="AlphaFoldDB" id="A0A0A9WRW3"/>
<reference evidence="2" key="2">
    <citation type="submission" date="2014-07" db="EMBL/GenBank/DDBJ databases">
        <authorList>
            <person name="Hull J."/>
        </authorList>
    </citation>
    <scope>NUCLEOTIDE SEQUENCE</scope>
</reference>
<keyword evidence="1" id="KW-0472">Membrane</keyword>
<gene>
    <name evidence="2" type="ORF">CM83_3367</name>
</gene>
<feature type="transmembrane region" description="Helical" evidence="1">
    <location>
        <begin position="91"/>
        <end position="111"/>
    </location>
</feature>
<reference evidence="2" key="1">
    <citation type="journal article" date="2014" name="PLoS ONE">
        <title>Transcriptome-Based Identification of ABC Transporters in the Western Tarnished Plant Bug Lygus hesperus.</title>
        <authorList>
            <person name="Hull J.J."/>
            <person name="Chaney K."/>
            <person name="Geib S.M."/>
            <person name="Fabrick J.A."/>
            <person name="Brent C.S."/>
            <person name="Walsh D."/>
            <person name="Lavine L.C."/>
        </authorList>
    </citation>
    <scope>NUCLEOTIDE SEQUENCE</scope>
</reference>
<evidence type="ECO:0000256" key="1">
    <source>
        <dbReference type="SAM" id="Phobius"/>
    </source>
</evidence>
<accession>A0A0A9WRW3</accession>
<protein>
    <submittedName>
        <fullName evidence="2">Protein king tubby</fullName>
    </submittedName>
</protein>
<dbReference type="EMBL" id="GBHO01032417">
    <property type="protein sequence ID" value="JAG11187.1"/>
    <property type="molecule type" value="Transcribed_RNA"/>
</dbReference>
<sequence length="120" mass="13835">MVLMEFLQHQEQHEWDQIQDNDTDVAVQDADTVAEVGVKEDGEKEQPKQLVDEVDAVHEEQELWQYRPHPRQLQTGPRNQFGRVSQRHIEYGVMVVLLILLVCSVTTNAFAKVLPFARIG</sequence>
<proteinExistence type="predicted"/>